<accession>A0AAD5TTU2</accession>
<dbReference type="Proteomes" id="UP001211065">
    <property type="component" value="Unassembled WGS sequence"/>
</dbReference>
<protein>
    <submittedName>
        <fullName evidence="1">Uncharacterized protein</fullName>
    </submittedName>
</protein>
<name>A0AAD5TTU2_9FUNG</name>
<dbReference type="AlphaFoldDB" id="A0AAD5TTU2"/>
<dbReference type="EMBL" id="JADGJW010001529">
    <property type="protein sequence ID" value="KAJ3202724.1"/>
    <property type="molecule type" value="Genomic_DNA"/>
</dbReference>
<gene>
    <name evidence="1" type="ORF">HK099_001755</name>
</gene>
<sequence length="167" mass="19200">MASIWNENVVKRFRSVPPNPRENDFHAPYNKLLCTEFDITGKYSVAPQAYPQPNTKSTIDFFVEYTIEFISSREEADEQIRKRLKDIGPLCPLGNLYGVFAFGTKYAIYNYMKDSRRIEPAPIPSDPNLTVDTAPIERWNKDLMEKDGALHLKELFQCVVQMCEAIG</sequence>
<proteinExistence type="predicted"/>
<reference evidence="1" key="1">
    <citation type="submission" date="2020-05" db="EMBL/GenBank/DDBJ databases">
        <title>Phylogenomic resolution of chytrid fungi.</title>
        <authorList>
            <person name="Stajich J.E."/>
            <person name="Amses K."/>
            <person name="Simmons R."/>
            <person name="Seto K."/>
            <person name="Myers J."/>
            <person name="Bonds A."/>
            <person name="Quandt C.A."/>
            <person name="Barry K."/>
            <person name="Liu P."/>
            <person name="Grigoriev I."/>
            <person name="Longcore J.E."/>
            <person name="James T.Y."/>
        </authorList>
    </citation>
    <scope>NUCLEOTIDE SEQUENCE</scope>
    <source>
        <strain evidence="1">JEL0476</strain>
    </source>
</reference>
<keyword evidence="2" id="KW-1185">Reference proteome</keyword>
<comment type="caution">
    <text evidence="1">The sequence shown here is derived from an EMBL/GenBank/DDBJ whole genome shotgun (WGS) entry which is preliminary data.</text>
</comment>
<evidence type="ECO:0000313" key="1">
    <source>
        <dbReference type="EMBL" id="KAJ3202724.1"/>
    </source>
</evidence>
<organism evidence="1 2">
    <name type="scientific">Clydaea vesicula</name>
    <dbReference type="NCBI Taxonomy" id="447962"/>
    <lineage>
        <taxon>Eukaryota</taxon>
        <taxon>Fungi</taxon>
        <taxon>Fungi incertae sedis</taxon>
        <taxon>Chytridiomycota</taxon>
        <taxon>Chytridiomycota incertae sedis</taxon>
        <taxon>Chytridiomycetes</taxon>
        <taxon>Lobulomycetales</taxon>
        <taxon>Lobulomycetaceae</taxon>
        <taxon>Clydaea</taxon>
    </lineage>
</organism>
<evidence type="ECO:0000313" key="2">
    <source>
        <dbReference type="Proteomes" id="UP001211065"/>
    </source>
</evidence>